<dbReference type="AlphaFoldDB" id="A0AA88HII3"/>
<dbReference type="Gene3D" id="2.40.70.10">
    <property type="entry name" value="Acid Proteases"/>
    <property type="match status" value="1"/>
</dbReference>
<dbReference type="EMBL" id="JAVRJZ010000020">
    <property type="protein sequence ID" value="KAK2705932.1"/>
    <property type="molecule type" value="Genomic_DNA"/>
</dbReference>
<evidence type="ECO:0000313" key="1">
    <source>
        <dbReference type="EMBL" id="KAK2705932.1"/>
    </source>
</evidence>
<name>A0AA88HII3_ARTSF</name>
<reference evidence="1" key="1">
    <citation type="submission" date="2023-07" db="EMBL/GenBank/DDBJ databases">
        <title>Chromosome-level genome assembly of Artemia franciscana.</title>
        <authorList>
            <person name="Jo E."/>
        </authorList>
    </citation>
    <scope>NUCLEOTIDE SEQUENCE</scope>
    <source>
        <tissue evidence="1">Whole body</tissue>
    </source>
</reference>
<proteinExistence type="predicted"/>
<dbReference type="InterPro" id="IPR021109">
    <property type="entry name" value="Peptidase_aspartic_dom_sf"/>
</dbReference>
<comment type="caution">
    <text evidence="1">The sequence shown here is derived from an EMBL/GenBank/DDBJ whole genome shotgun (WGS) entry which is preliminary data.</text>
</comment>
<organism evidence="1 2">
    <name type="scientific">Artemia franciscana</name>
    <name type="common">Brine shrimp</name>
    <name type="synonym">Artemia sanfranciscana</name>
    <dbReference type="NCBI Taxonomy" id="6661"/>
    <lineage>
        <taxon>Eukaryota</taxon>
        <taxon>Metazoa</taxon>
        <taxon>Ecdysozoa</taxon>
        <taxon>Arthropoda</taxon>
        <taxon>Crustacea</taxon>
        <taxon>Branchiopoda</taxon>
        <taxon>Anostraca</taxon>
        <taxon>Artemiidae</taxon>
        <taxon>Artemia</taxon>
    </lineage>
</organism>
<keyword evidence="2" id="KW-1185">Reference proteome</keyword>
<protein>
    <submittedName>
        <fullName evidence="1">Uncharacterized protein</fullName>
    </submittedName>
</protein>
<feature type="non-terminal residue" evidence="1">
    <location>
        <position position="203"/>
    </location>
</feature>
<dbReference type="Proteomes" id="UP001187531">
    <property type="component" value="Unassembled WGS sequence"/>
</dbReference>
<evidence type="ECO:0000313" key="2">
    <source>
        <dbReference type="Proteomes" id="UP001187531"/>
    </source>
</evidence>
<dbReference type="SUPFAM" id="SSF50630">
    <property type="entry name" value="Acid proteases"/>
    <property type="match status" value="1"/>
</dbReference>
<accession>A0AA88HII3</accession>
<dbReference type="CDD" id="cd00303">
    <property type="entry name" value="retropepsin_like"/>
    <property type="match status" value="1"/>
</dbReference>
<sequence>MGLGETNYPIMKKVILNGIECQAFVDPGCHKSLLDERIFEALDKRKVKTEPSLAKIKPIGRDSKVIPTSVKVVSDVTIFEGNNSRKVSWEFLVVPGLGFDIILGWDILFQYYLFEWAEKSSVPEDLAADMAERSSVHGILTADRAEKSSVPEDLVADMAERSSVHGILTADRAEKSSVPEELAADMAERSSVHGILTADRAEN</sequence>
<gene>
    <name evidence="1" type="ORF">QYM36_016075</name>
</gene>